<dbReference type="Pfam" id="PF18492">
    <property type="entry name" value="ORF_2_N"/>
    <property type="match status" value="1"/>
</dbReference>
<evidence type="ECO:0000313" key="4">
    <source>
        <dbReference type="Proteomes" id="UP001476583"/>
    </source>
</evidence>
<gene>
    <name evidence="3" type="ORF">WG219_01840</name>
</gene>
<accession>A0ABZ2RGW4</accession>
<proteinExistence type="predicted"/>
<dbReference type="InterPro" id="IPR040536">
    <property type="entry name" value="ASPCH"/>
</dbReference>
<evidence type="ECO:0000313" key="3">
    <source>
        <dbReference type="EMBL" id="WXL26252.1"/>
    </source>
</evidence>
<feature type="domain" description="ASP external chaperone" evidence="2">
    <location>
        <begin position="34"/>
        <end position="146"/>
    </location>
</feature>
<protein>
    <recommendedName>
        <fullName evidence="2">ASP external chaperone domain-containing protein</fullName>
    </recommendedName>
</protein>
<feature type="chain" id="PRO_5046763893" description="ASP external chaperone domain-containing protein" evidence="1">
    <location>
        <begin position="22"/>
        <end position="153"/>
    </location>
</feature>
<reference evidence="3 4" key="1">
    <citation type="submission" date="2024-03" db="EMBL/GenBank/DDBJ databases">
        <title>Complete genome of BD2.</title>
        <authorList>
            <person name="Cao G."/>
        </authorList>
    </citation>
    <scope>NUCLEOTIDE SEQUENCE [LARGE SCALE GENOMIC DNA]</scope>
    <source>
        <strain evidence="3 4">BD2</strain>
    </source>
</reference>
<evidence type="ECO:0000259" key="2">
    <source>
        <dbReference type="Pfam" id="PF18492"/>
    </source>
</evidence>
<dbReference type="Proteomes" id="UP001476583">
    <property type="component" value="Chromosome"/>
</dbReference>
<keyword evidence="1" id="KW-0732">Signal</keyword>
<organism evidence="3 4">
    <name type="scientific">Ectopseudomonas mendocina</name>
    <name type="common">Pseudomonas mendocina</name>
    <dbReference type="NCBI Taxonomy" id="300"/>
    <lineage>
        <taxon>Bacteria</taxon>
        <taxon>Pseudomonadati</taxon>
        <taxon>Pseudomonadota</taxon>
        <taxon>Gammaproteobacteria</taxon>
        <taxon>Pseudomonadales</taxon>
        <taxon>Pseudomonadaceae</taxon>
        <taxon>Ectopseudomonas</taxon>
    </lineage>
</organism>
<sequence length="153" mass="16756">MKRYFMICGFMALMTAFSVTAVGEEIIKLNGSTYRGVEVNGERYYLKESGSRARAKRSTTDSPASPSLFIGDTLRRDIAEPDLKINGGVFVRVNEQEAQALAQQHGLIVINSIGGITLFEVGKTTDIGQLAGVLQREGYEVQIEMQAPLLVPQ</sequence>
<evidence type="ECO:0000256" key="1">
    <source>
        <dbReference type="SAM" id="SignalP"/>
    </source>
</evidence>
<name>A0ABZ2RGW4_ECTME</name>
<keyword evidence="4" id="KW-1185">Reference proteome</keyword>
<dbReference type="EMBL" id="CP148074">
    <property type="protein sequence ID" value="WXL26252.1"/>
    <property type="molecule type" value="Genomic_DNA"/>
</dbReference>
<feature type="signal peptide" evidence="1">
    <location>
        <begin position="1"/>
        <end position="21"/>
    </location>
</feature>